<dbReference type="Proteomes" id="UP001596012">
    <property type="component" value="Unassembled WGS sequence"/>
</dbReference>
<evidence type="ECO:0000313" key="3">
    <source>
        <dbReference type="Proteomes" id="UP001596012"/>
    </source>
</evidence>
<dbReference type="PROSITE" id="PS50294">
    <property type="entry name" value="WD_REPEATS_REGION"/>
    <property type="match status" value="2"/>
</dbReference>
<evidence type="ECO:0000256" key="1">
    <source>
        <dbReference type="PROSITE-ProRule" id="PRU00221"/>
    </source>
</evidence>
<dbReference type="InterPro" id="IPR011047">
    <property type="entry name" value="Quinoprotein_ADH-like_sf"/>
</dbReference>
<organism evidence="2 3">
    <name type="scientific">Streptomyces xiangluensis</name>
    <dbReference type="NCBI Taxonomy" id="2665720"/>
    <lineage>
        <taxon>Bacteria</taxon>
        <taxon>Bacillati</taxon>
        <taxon>Actinomycetota</taxon>
        <taxon>Actinomycetes</taxon>
        <taxon>Kitasatosporales</taxon>
        <taxon>Streptomycetaceae</taxon>
        <taxon>Streptomyces</taxon>
    </lineage>
</organism>
<keyword evidence="1" id="KW-0853">WD repeat</keyword>
<name>A0ABV8YPT5_9ACTN</name>
<proteinExistence type="predicted"/>
<dbReference type="SMART" id="SM00320">
    <property type="entry name" value="WD40"/>
    <property type="match status" value="3"/>
</dbReference>
<dbReference type="SUPFAM" id="SSF50998">
    <property type="entry name" value="Quinoprotein alcohol dehydrogenase-like"/>
    <property type="match status" value="1"/>
</dbReference>
<accession>A0ABV8YPT5</accession>
<dbReference type="InterPro" id="IPR001680">
    <property type="entry name" value="WD40_rpt"/>
</dbReference>
<reference evidence="3" key="1">
    <citation type="journal article" date="2019" name="Int. J. Syst. Evol. Microbiol.">
        <title>The Global Catalogue of Microorganisms (GCM) 10K type strain sequencing project: providing services to taxonomists for standard genome sequencing and annotation.</title>
        <authorList>
            <consortium name="The Broad Institute Genomics Platform"/>
            <consortium name="The Broad Institute Genome Sequencing Center for Infectious Disease"/>
            <person name="Wu L."/>
            <person name="Ma J."/>
        </authorList>
    </citation>
    <scope>NUCLEOTIDE SEQUENCE [LARGE SCALE GENOMIC DNA]</scope>
    <source>
        <strain evidence="3">DT43</strain>
    </source>
</reference>
<gene>
    <name evidence="2" type="ORF">ACFPH6_16655</name>
</gene>
<dbReference type="PANTHER" id="PTHR19879">
    <property type="entry name" value="TRANSCRIPTION INITIATION FACTOR TFIID"/>
    <property type="match status" value="1"/>
</dbReference>
<dbReference type="InterPro" id="IPR015943">
    <property type="entry name" value="WD40/YVTN_repeat-like_dom_sf"/>
</dbReference>
<sequence>MLALSADGRTFAYAQTDEMSSFVTRQSITVWDVAAHRKRATITIRFGSEGFADVDGLALSGDGRTLLVSRATENRVEVWDVRRNKRTRTLKNISAEVLAVRGDLRTLASANDEVADLRSGRVAYRTLGDTDISTVTFSPDGRYFAAGDSDGRVTVWDGEIGSRLGILADTEATESVSALAFSPDGDTLAAADDSGTVRLWDVPSSRPLGSAVPGPGDQPLALAFAENGTTLYVAGSHVPLRTYDFAPAHVIRRLCERTGSGLSEPDWKTYLPDIPYRRTCEG</sequence>
<dbReference type="PANTHER" id="PTHR19879:SF9">
    <property type="entry name" value="TRANSCRIPTION INITIATION FACTOR TFIID SUBUNIT 5"/>
    <property type="match status" value="1"/>
</dbReference>
<dbReference type="Pfam" id="PF00400">
    <property type="entry name" value="WD40"/>
    <property type="match status" value="2"/>
</dbReference>
<keyword evidence="3" id="KW-1185">Reference proteome</keyword>
<evidence type="ECO:0000313" key="2">
    <source>
        <dbReference type="EMBL" id="MFC4466135.1"/>
    </source>
</evidence>
<comment type="caution">
    <text evidence="2">The sequence shown here is derived from an EMBL/GenBank/DDBJ whole genome shotgun (WGS) entry which is preliminary data.</text>
</comment>
<protein>
    <submittedName>
        <fullName evidence="2">WD40 repeat domain-containing protein</fullName>
    </submittedName>
</protein>
<feature type="repeat" description="WD" evidence="1">
    <location>
        <begin position="132"/>
        <end position="157"/>
    </location>
</feature>
<dbReference type="PROSITE" id="PS50082">
    <property type="entry name" value="WD_REPEATS_2"/>
    <property type="match status" value="2"/>
</dbReference>
<feature type="repeat" description="WD" evidence="1">
    <location>
        <begin position="169"/>
        <end position="210"/>
    </location>
</feature>
<dbReference type="Gene3D" id="2.130.10.10">
    <property type="entry name" value="YVTN repeat-like/Quinoprotein amine dehydrogenase"/>
    <property type="match status" value="2"/>
</dbReference>
<dbReference type="EMBL" id="JBHSFG010000028">
    <property type="protein sequence ID" value="MFC4466135.1"/>
    <property type="molecule type" value="Genomic_DNA"/>
</dbReference>
<dbReference type="RefSeq" id="WP_386342683.1">
    <property type="nucleotide sequence ID" value="NZ_JBHSFG010000028.1"/>
</dbReference>